<dbReference type="AlphaFoldDB" id="A0A9E4TUS3"/>
<evidence type="ECO:0000313" key="1">
    <source>
        <dbReference type="EMBL" id="MCG7980680.1"/>
    </source>
</evidence>
<accession>A0A9E4TUS3</accession>
<evidence type="ECO:0000313" key="2">
    <source>
        <dbReference type="Proteomes" id="UP000886674"/>
    </source>
</evidence>
<protein>
    <submittedName>
        <fullName evidence="1">Uncharacterized protein</fullName>
    </submittedName>
</protein>
<proteinExistence type="predicted"/>
<reference evidence="1" key="1">
    <citation type="journal article" date="2021" name="Proc. Natl. Acad. Sci. U.S.A.">
        <title>Global biogeography of chemosynthetic symbionts reveals both localized and globally distributed symbiont groups. .</title>
        <authorList>
            <person name="Osvatic J.T."/>
            <person name="Wilkins L.G.E."/>
            <person name="Leibrecht L."/>
            <person name="Leray M."/>
            <person name="Zauner S."/>
            <person name="Polzin J."/>
            <person name="Camacho Y."/>
            <person name="Gros O."/>
            <person name="van Gils J.A."/>
            <person name="Eisen J.A."/>
            <person name="Petersen J.M."/>
            <person name="Yuen B."/>
        </authorList>
    </citation>
    <scope>NUCLEOTIDE SEQUENCE</scope>
    <source>
        <strain evidence="1">MAGclacostrist055</strain>
    </source>
</reference>
<comment type="caution">
    <text evidence="1">The sequence shown here is derived from an EMBL/GenBank/DDBJ whole genome shotgun (WGS) entry which is preliminary data.</text>
</comment>
<organism evidence="1 2">
    <name type="scientific">Candidatus Thiodiazotropha taylori</name>
    <dbReference type="NCBI Taxonomy" id="2792791"/>
    <lineage>
        <taxon>Bacteria</taxon>
        <taxon>Pseudomonadati</taxon>
        <taxon>Pseudomonadota</taxon>
        <taxon>Gammaproteobacteria</taxon>
        <taxon>Chromatiales</taxon>
        <taxon>Sedimenticolaceae</taxon>
        <taxon>Candidatus Thiodiazotropha</taxon>
    </lineage>
</organism>
<sequence length="244" mass="27481">MRTFIFIVLFVAFTDAIAGDDQFSSQEELGRWLTYYYLEPEPDRIPTALRYMSESGALDEGNTLPSIFGFLSGCFASNPDAVKKTTSALENLPDNHFSVVLLGLWYANLPNSQSEVYQFLDSNRNLNNQLSYLRTGMPMALFEIPLEQGPWVLDALWGRYFATGKSETVERIAEALPWSEVKEDIGRLLVGGAAKWSLSSNAFQHERVKEIVVSLSERNPENKYLAEVLTQAAQYETEKANQAN</sequence>
<gene>
    <name evidence="1" type="ORF">JAY77_21350</name>
</gene>
<dbReference type="Proteomes" id="UP000886674">
    <property type="component" value="Unassembled WGS sequence"/>
</dbReference>
<dbReference type="EMBL" id="JAEPCR010000143">
    <property type="protein sequence ID" value="MCG7980680.1"/>
    <property type="molecule type" value="Genomic_DNA"/>
</dbReference>
<name>A0A9E4TUS3_9GAMM</name>